<dbReference type="GeneTree" id="ENSGT00940000173891"/>
<dbReference type="PANTHER" id="PTHR10083:SF374">
    <property type="entry name" value="BPTI_KUNITZ INHIBITOR DOMAIN-CONTAINING PROTEIN"/>
    <property type="match status" value="1"/>
</dbReference>
<dbReference type="GO" id="GO:0005615">
    <property type="term" value="C:extracellular space"/>
    <property type="evidence" value="ECO:0007669"/>
    <property type="project" value="TreeGrafter"/>
</dbReference>
<dbReference type="PANTHER" id="PTHR10083">
    <property type="entry name" value="KUNITZ-TYPE PROTEASE INHIBITOR-RELATED"/>
    <property type="match status" value="1"/>
</dbReference>
<name>A0A3Q0RQE7_AMPCI</name>
<evidence type="ECO:0000313" key="3">
    <source>
        <dbReference type="Ensembl" id="ENSACIP00000010845.1"/>
    </source>
</evidence>
<accession>A0A3Q0RQE7</accession>
<evidence type="ECO:0000256" key="1">
    <source>
        <dbReference type="ARBA" id="ARBA00023157"/>
    </source>
</evidence>
<dbReference type="PROSITE" id="PS50279">
    <property type="entry name" value="BPTI_KUNITZ_2"/>
    <property type="match status" value="1"/>
</dbReference>
<dbReference type="Ensembl" id="ENSACIT00000011162.1">
    <property type="protein sequence ID" value="ENSACIP00000010845.1"/>
    <property type="gene ID" value="ENSACIG00000008177.1"/>
</dbReference>
<sequence>MFIPGVKPVYHQRLCRSTHFEPVSGVLFFLTSFPAASTPVDICQLPQEEGTCAKFVLKWHYDAANKSCIRFWYGGCGGNQNRFDTHEQCMKACGKPGPMNQRVIATIRT</sequence>
<keyword evidence="1" id="KW-1015">Disulfide bond</keyword>
<dbReference type="Gene3D" id="4.10.410.10">
    <property type="entry name" value="Pancreatic trypsin inhibitor Kunitz domain"/>
    <property type="match status" value="1"/>
</dbReference>
<organism evidence="3 4">
    <name type="scientific">Amphilophus citrinellus</name>
    <name type="common">Midas cichlid</name>
    <name type="synonym">Cichlasoma citrinellum</name>
    <dbReference type="NCBI Taxonomy" id="61819"/>
    <lineage>
        <taxon>Eukaryota</taxon>
        <taxon>Metazoa</taxon>
        <taxon>Chordata</taxon>
        <taxon>Craniata</taxon>
        <taxon>Vertebrata</taxon>
        <taxon>Euteleostomi</taxon>
        <taxon>Actinopterygii</taxon>
        <taxon>Neopterygii</taxon>
        <taxon>Teleostei</taxon>
        <taxon>Neoteleostei</taxon>
        <taxon>Acanthomorphata</taxon>
        <taxon>Ovalentaria</taxon>
        <taxon>Cichlomorphae</taxon>
        <taxon>Cichliformes</taxon>
        <taxon>Cichlidae</taxon>
        <taxon>New World cichlids</taxon>
        <taxon>Cichlasomatinae</taxon>
        <taxon>Heroini</taxon>
        <taxon>Amphilophus</taxon>
    </lineage>
</organism>
<keyword evidence="4" id="KW-1185">Reference proteome</keyword>
<evidence type="ECO:0000313" key="4">
    <source>
        <dbReference type="Proteomes" id="UP000261340"/>
    </source>
</evidence>
<reference evidence="3" key="1">
    <citation type="submission" date="2025-08" db="UniProtKB">
        <authorList>
            <consortium name="Ensembl"/>
        </authorList>
    </citation>
    <scope>IDENTIFICATION</scope>
</reference>
<protein>
    <recommendedName>
        <fullName evidence="2">BPTI/Kunitz inhibitor domain-containing protein</fullName>
    </recommendedName>
</protein>
<feature type="domain" description="BPTI/Kunitz inhibitor" evidence="2">
    <location>
        <begin position="43"/>
        <end position="93"/>
    </location>
</feature>
<dbReference type="PROSITE" id="PS00280">
    <property type="entry name" value="BPTI_KUNITZ_1"/>
    <property type="match status" value="1"/>
</dbReference>
<evidence type="ECO:0000259" key="2">
    <source>
        <dbReference type="PROSITE" id="PS50279"/>
    </source>
</evidence>
<dbReference type="InterPro" id="IPR020901">
    <property type="entry name" value="Prtase_inh_Kunz-CS"/>
</dbReference>
<dbReference type="GO" id="GO:0004867">
    <property type="term" value="F:serine-type endopeptidase inhibitor activity"/>
    <property type="evidence" value="ECO:0007669"/>
    <property type="project" value="InterPro"/>
</dbReference>
<proteinExistence type="predicted"/>
<dbReference type="PRINTS" id="PR00759">
    <property type="entry name" value="BASICPTASE"/>
</dbReference>
<dbReference type="InterPro" id="IPR002223">
    <property type="entry name" value="Kunitz_BPTI"/>
</dbReference>
<reference evidence="3" key="2">
    <citation type="submission" date="2025-09" db="UniProtKB">
        <authorList>
            <consortium name="Ensembl"/>
        </authorList>
    </citation>
    <scope>IDENTIFICATION</scope>
</reference>
<dbReference type="SUPFAM" id="SSF57362">
    <property type="entry name" value="BPTI-like"/>
    <property type="match status" value="1"/>
</dbReference>
<dbReference type="Proteomes" id="UP000261340">
    <property type="component" value="Unplaced"/>
</dbReference>
<dbReference type="AlphaFoldDB" id="A0A3Q0RQE7"/>
<dbReference type="InterPro" id="IPR036880">
    <property type="entry name" value="Kunitz_BPTI_sf"/>
</dbReference>
<dbReference type="CDD" id="cd22629">
    <property type="entry name" value="Kunitz_collagen_alpha3_VI"/>
    <property type="match status" value="1"/>
</dbReference>
<dbReference type="SMART" id="SM00131">
    <property type="entry name" value="KU"/>
    <property type="match status" value="1"/>
</dbReference>
<dbReference type="InterPro" id="IPR050098">
    <property type="entry name" value="TFPI/VKTCI-like"/>
</dbReference>
<dbReference type="Pfam" id="PF00014">
    <property type="entry name" value="Kunitz_BPTI"/>
    <property type="match status" value="1"/>
</dbReference>
<dbReference type="FunFam" id="4.10.410.10:FF:000040">
    <property type="entry name" value="Serine protease inhibitor, putative"/>
    <property type="match status" value="1"/>
</dbReference>